<keyword evidence="2" id="KW-1185">Reference proteome</keyword>
<name>A0ABQ9TAK4_SAGOE</name>
<evidence type="ECO:0000313" key="2">
    <source>
        <dbReference type="Proteomes" id="UP001266305"/>
    </source>
</evidence>
<sequence>MSMQNRLIQQSYANTYQSVTVTVVQSGTEMLPRGFLLHHREWGETPRLRLKMSKDESQRVMMRVGE</sequence>
<proteinExistence type="predicted"/>
<dbReference type="Proteomes" id="UP001266305">
    <property type="component" value="Unassembled WGS sequence"/>
</dbReference>
<accession>A0ABQ9TAK4</accession>
<protein>
    <submittedName>
        <fullName evidence="1">Uncharacterized protein</fullName>
    </submittedName>
</protein>
<dbReference type="EMBL" id="JASSZA010000088">
    <property type="protein sequence ID" value="KAK2081782.1"/>
    <property type="molecule type" value="Genomic_DNA"/>
</dbReference>
<organism evidence="1 2">
    <name type="scientific">Saguinus oedipus</name>
    <name type="common">Cotton-top tamarin</name>
    <name type="synonym">Oedipomidas oedipus</name>
    <dbReference type="NCBI Taxonomy" id="9490"/>
    <lineage>
        <taxon>Eukaryota</taxon>
        <taxon>Metazoa</taxon>
        <taxon>Chordata</taxon>
        <taxon>Craniata</taxon>
        <taxon>Vertebrata</taxon>
        <taxon>Euteleostomi</taxon>
        <taxon>Mammalia</taxon>
        <taxon>Eutheria</taxon>
        <taxon>Euarchontoglires</taxon>
        <taxon>Primates</taxon>
        <taxon>Haplorrhini</taxon>
        <taxon>Platyrrhini</taxon>
        <taxon>Cebidae</taxon>
        <taxon>Callitrichinae</taxon>
        <taxon>Saguinus</taxon>
    </lineage>
</organism>
<gene>
    <name evidence="1" type="ORF">P7K49_040830</name>
</gene>
<comment type="caution">
    <text evidence="1">The sequence shown here is derived from an EMBL/GenBank/DDBJ whole genome shotgun (WGS) entry which is preliminary data.</text>
</comment>
<evidence type="ECO:0000313" key="1">
    <source>
        <dbReference type="EMBL" id="KAK2081782.1"/>
    </source>
</evidence>
<reference evidence="1 2" key="1">
    <citation type="submission" date="2023-05" db="EMBL/GenBank/DDBJ databases">
        <title>B98-5 Cell Line De Novo Hybrid Assembly: An Optical Mapping Approach.</title>
        <authorList>
            <person name="Kananen K."/>
            <person name="Auerbach J.A."/>
            <person name="Kautto E."/>
            <person name="Blachly J.S."/>
        </authorList>
    </citation>
    <scope>NUCLEOTIDE SEQUENCE [LARGE SCALE GENOMIC DNA]</scope>
    <source>
        <strain evidence="1">B95-8</strain>
        <tissue evidence="1">Cell line</tissue>
    </source>
</reference>
<feature type="non-terminal residue" evidence="1">
    <location>
        <position position="66"/>
    </location>
</feature>